<protein>
    <recommendedName>
        <fullName evidence="7">pectin lyase</fullName>
        <ecNumber evidence="7">4.2.2.10</ecNumber>
    </recommendedName>
</protein>
<evidence type="ECO:0000256" key="5">
    <source>
        <dbReference type="ARBA" id="ARBA00023239"/>
    </source>
</evidence>
<evidence type="ECO:0000313" key="12">
    <source>
        <dbReference type="Proteomes" id="UP000193240"/>
    </source>
</evidence>
<evidence type="ECO:0000259" key="10">
    <source>
        <dbReference type="SMART" id="SM00656"/>
    </source>
</evidence>
<dbReference type="GO" id="GO:0047490">
    <property type="term" value="F:pectin lyase activity"/>
    <property type="evidence" value="ECO:0007669"/>
    <property type="project" value="UniProtKB-EC"/>
</dbReference>
<comment type="subcellular location">
    <subcellularLocation>
        <location evidence="1 8">Secreted</location>
    </subcellularLocation>
</comment>
<dbReference type="OMA" id="CANWGEG"/>
<keyword evidence="5 8" id="KW-0456">Lyase</keyword>
<keyword evidence="4 9" id="KW-0732">Signal</keyword>
<keyword evidence="3 8" id="KW-0964">Secreted</keyword>
<evidence type="ECO:0000256" key="1">
    <source>
        <dbReference type="ARBA" id="ARBA00004613"/>
    </source>
</evidence>
<accession>A0A1Y2M787</accession>
<feature type="signal peptide" evidence="9">
    <location>
        <begin position="1"/>
        <end position="18"/>
    </location>
</feature>
<comment type="similarity">
    <text evidence="2 8">Belongs to the polysaccharide lyase 1 family.</text>
</comment>
<organism evidence="11 12">
    <name type="scientific">Epicoccum nigrum</name>
    <name type="common">Soil fungus</name>
    <name type="synonym">Epicoccum purpurascens</name>
    <dbReference type="NCBI Taxonomy" id="105696"/>
    <lineage>
        <taxon>Eukaryota</taxon>
        <taxon>Fungi</taxon>
        <taxon>Dikarya</taxon>
        <taxon>Ascomycota</taxon>
        <taxon>Pezizomycotina</taxon>
        <taxon>Dothideomycetes</taxon>
        <taxon>Pleosporomycetidae</taxon>
        <taxon>Pleosporales</taxon>
        <taxon>Pleosporineae</taxon>
        <taxon>Didymellaceae</taxon>
        <taxon>Epicoccum</taxon>
    </lineage>
</organism>
<evidence type="ECO:0000256" key="6">
    <source>
        <dbReference type="ARBA" id="ARBA00036818"/>
    </source>
</evidence>
<evidence type="ECO:0000256" key="4">
    <source>
        <dbReference type="ARBA" id="ARBA00022729"/>
    </source>
</evidence>
<dbReference type="InterPro" id="IPR045032">
    <property type="entry name" value="PEL"/>
</dbReference>
<dbReference type="Proteomes" id="UP000193240">
    <property type="component" value="Unassembled WGS sequence"/>
</dbReference>
<feature type="domain" description="Pectate lyase" evidence="10">
    <location>
        <begin position="86"/>
        <end position="294"/>
    </location>
</feature>
<dbReference type="GO" id="GO:0000272">
    <property type="term" value="P:polysaccharide catabolic process"/>
    <property type="evidence" value="ECO:0007669"/>
    <property type="project" value="UniProtKB-KW"/>
</dbReference>
<dbReference type="SMART" id="SM00656">
    <property type="entry name" value="Amb_all"/>
    <property type="match status" value="1"/>
</dbReference>
<keyword evidence="8" id="KW-0624">Polysaccharide degradation</keyword>
<sequence>MKFSTFAALAGLAHIASAVGVVGKAEGFASGVTGGGSATPQYPKDINELTTWLTDATARVIVLDKTFDYTTSEGTVTGTACANWGTGATCQRILLDSCDAGKVKETVTYYKAAKNPIKVGSNKTILGIGAKGIIKGKGLSFAGKNVIVQNIQVSDLNHKYVWGGDALSFAGADLIWIDHVTTARPGRQHYVFGFTPSTRITLSSNFINGLSDFSTGCDGYHYWVFEMVGTGDSITMKNNYITKTAGRGPALSGKTLLHAVNNVWFDVKGHLLEGGDAGARGIFEGNVFNNVQNVVADYAGKLFGSPDANTNKQCSTALGRSCEVNLFQGTTTTASSLTSKKDTSFFSEFQGKTIASAKPVSEIVTRIPNAAGIGKLSALAGRSASAKFRE</sequence>
<dbReference type="Gene3D" id="2.160.20.10">
    <property type="entry name" value="Single-stranded right-handed beta-helix, Pectin lyase-like"/>
    <property type="match status" value="1"/>
</dbReference>
<dbReference type="AlphaFoldDB" id="A0A1Y2M787"/>
<dbReference type="SUPFAM" id="SSF51126">
    <property type="entry name" value="Pectin lyase-like"/>
    <property type="match status" value="1"/>
</dbReference>
<feature type="chain" id="PRO_5012892410" description="pectin lyase" evidence="9">
    <location>
        <begin position="19"/>
        <end position="390"/>
    </location>
</feature>
<dbReference type="EMBL" id="KZ107840">
    <property type="protein sequence ID" value="OSS51862.1"/>
    <property type="molecule type" value="Genomic_DNA"/>
</dbReference>
<evidence type="ECO:0000313" key="11">
    <source>
        <dbReference type="EMBL" id="OSS51862.1"/>
    </source>
</evidence>
<dbReference type="InParanoid" id="A0A1Y2M787"/>
<keyword evidence="12" id="KW-1185">Reference proteome</keyword>
<reference evidence="11 12" key="1">
    <citation type="journal article" date="2017" name="Genome Announc.">
        <title>Genome sequence of the saprophytic ascomycete Epicoccum nigrum ICMP 19927 strain isolated from New Zealand.</title>
        <authorList>
            <person name="Fokin M."/>
            <person name="Fleetwood D."/>
            <person name="Weir B.S."/>
            <person name="Villas-Boas S.G."/>
        </authorList>
    </citation>
    <scope>NUCLEOTIDE SEQUENCE [LARGE SCALE GENOMIC DNA]</scope>
    <source>
        <strain evidence="11 12">ICMP 19927</strain>
    </source>
</reference>
<evidence type="ECO:0000256" key="8">
    <source>
        <dbReference type="RuleBase" id="RU361173"/>
    </source>
</evidence>
<dbReference type="GO" id="GO:0030570">
    <property type="term" value="F:pectate lyase activity"/>
    <property type="evidence" value="ECO:0007669"/>
    <property type="project" value="InterPro"/>
</dbReference>
<dbReference type="STRING" id="105696.A0A1Y2M787"/>
<keyword evidence="8" id="KW-0119">Carbohydrate metabolism</keyword>
<name>A0A1Y2M787_EPING</name>
<dbReference type="PANTHER" id="PTHR31683">
    <property type="entry name" value="PECTATE LYASE 18-RELATED"/>
    <property type="match status" value="1"/>
</dbReference>
<proteinExistence type="inferred from homology"/>
<evidence type="ECO:0000256" key="7">
    <source>
        <dbReference type="ARBA" id="ARBA00039082"/>
    </source>
</evidence>
<dbReference type="Pfam" id="PF00544">
    <property type="entry name" value="Pectate_lyase_4"/>
    <property type="match status" value="1"/>
</dbReference>
<dbReference type="PANTHER" id="PTHR31683:SF16">
    <property type="entry name" value="PECTIN LYASE A-RELATED"/>
    <property type="match status" value="1"/>
</dbReference>
<evidence type="ECO:0000256" key="9">
    <source>
        <dbReference type="SAM" id="SignalP"/>
    </source>
</evidence>
<dbReference type="FunFam" id="2.160.20.10:FF:000003">
    <property type="entry name" value="Pectin lyase F"/>
    <property type="match status" value="1"/>
</dbReference>
<dbReference type="InterPro" id="IPR002022">
    <property type="entry name" value="Pec_lyase"/>
</dbReference>
<comment type="catalytic activity">
    <reaction evidence="6">
        <text>Eliminative cleavage of (1-&gt;4)-alpha-D-galacturonan methyl ester to give oligosaccharides with 4-deoxy-6-O-methyl-alpha-D-galact-4-enuronosyl groups at their non-reducing ends.</text>
        <dbReference type="EC" id="4.2.2.10"/>
    </reaction>
</comment>
<dbReference type="InterPro" id="IPR011050">
    <property type="entry name" value="Pectin_lyase_fold/virulence"/>
</dbReference>
<evidence type="ECO:0000256" key="3">
    <source>
        <dbReference type="ARBA" id="ARBA00022525"/>
    </source>
</evidence>
<evidence type="ECO:0000256" key="2">
    <source>
        <dbReference type="ARBA" id="ARBA00010980"/>
    </source>
</evidence>
<dbReference type="GO" id="GO:0005576">
    <property type="term" value="C:extracellular region"/>
    <property type="evidence" value="ECO:0007669"/>
    <property type="project" value="UniProtKB-SubCell"/>
</dbReference>
<dbReference type="EC" id="4.2.2.10" evidence="7"/>
<gene>
    <name evidence="11" type="ORF">B5807_03469</name>
</gene>
<dbReference type="InterPro" id="IPR012334">
    <property type="entry name" value="Pectin_lyas_fold"/>
</dbReference>